<organism evidence="4">
    <name type="scientific">Rodentolepis nana</name>
    <name type="common">Dwarf tapeworm</name>
    <name type="synonym">Hymenolepis nana</name>
    <dbReference type="NCBI Taxonomy" id="102285"/>
    <lineage>
        <taxon>Eukaryota</taxon>
        <taxon>Metazoa</taxon>
        <taxon>Spiralia</taxon>
        <taxon>Lophotrochozoa</taxon>
        <taxon>Platyhelminthes</taxon>
        <taxon>Cestoda</taxon>
        <taxon>Eucestoda</taxon>
        <taxon>Cyclophyllidea</taxon>
        <taxon>Hymenolepididae</taxon>
        <taxon>Rodentolepis</taxon>
    </lineage>
</organism>
<evidence type="ECO:0000256" key="1">
    <source>
        <dbReference type="SAM" id="MobiDB-lite"/>
    </source>
</evidence>
<dbReference type="EMBL" id="UZAE01012903">
    <property type="protein sequence ID" value="VDO07313.1"/>
    <property type="molecule type" value="Genomic_DNA"/>
</dbReference>
<evidence type="ECO:0000313" key="4">
    <source>
        <dbReference type="WBParaSite" id="HNAJ_0001016301-mRNA-1"/>
    </source>
</evidence>
<evidence type="ECO:0000313" key="3">
    <source>
        <dbReference type="Proteomes" id="UP000278807"/>
    </source>
</evidence>
<feature type="compositionally biased region" description="Low complexity" evidence="1">
    <location>
        <begin position="56"/>
        <end position="70"/>
    </location>
</feature>
<accession>A0A0R3TRF3</accession>
<keyword evidence="3" id="KW-1185">Reference proteome</keyword>
<dbReference type="WBParaSite" id="HNAJ_0001016301-mRNA-1">
    <property type="protein sequence ID" value="HNAJ_0001016301-mRNA-1"/>
    <property type="gene ID" value="HNAJ_0001016301"/>
</dbReference>
<name>A0A0R3TRF3_RODNA</name>
<protein>
    <submittedName>
        <fullName evidence="4">Ovule protein</fullName>
    </submittedName>
</protein>
<reference evidence="4" key="1">
    <citation type="submission" date="2017-02" db="UniProtKB">
        <authorList>
            <consortium name="WormBaseParasite"/>
        </authorList>
    </citation>
    <scope>IDENTIFICATION</scope>
</reference>
<gene>
    <name evidence="2" type="ORF">HNAJ_LOCUS10158</name>
</gene>
<reference evidence="2 3" key="2">
    <citation type="submission" date="2018-11" db="EMBL/GenBank/DDBJ databases">
        <authorList>
            <consortium name="Pathogen Informatics"/>
        </authorList>
    </citation>
    <scope>NUCLEOTIDE SEQUENCE [LARGE SCALE GENOMIC DNA]</scope>
</reference>
<dbReference type="Proteomes" id="UP000278807">
    <property type="component" value="Unassembled WGS sequence"/>
</dbReference>
<proteinExistence type="predicted"/>
<sequence length="91" mass="9740">MRARPGKKAEEGYARADLTPALLLSFIVSSKLPTHSTEQIIVSSGQSLVNLPAFESPTHSKSSSSSSTSITPPPRVKDSNLPRQIPVKLDV</sequence>
<evidence type="ECO:0000313" key="2">
    <source>
        <dbReference type="EMBL" id="VDO07313.1"/>
    </source>
</evidence>
<feature type="region of interest" description="Disordered" evidence="1">
    <location>
        <begin position="52"/>
        <end position="91"/>
    </location>
</feature>
<dbReference type="AlphaFoldDB" id="A0A0R3TRF3"/>